<dbReference type="EMBL" id="QCYY01003416">
    <property type="protein sequence ID" value="ROT63585.1"/>
    <property type="molecule type" value="Genomic_DNA"/>
</dbReference>
<dbReference type="InterPro" id="IPR036259">
    <property type="entry name" value="MFS_trans_sf"/>
</dbReference>
<keyword evidence="4" id="KW-0762">Sugar transport</keyword>
<reference evidence="10 11" key="2">
    <citation type="submission" date="2019-01" db="EMBL/GenBank/DDBJ databases">
        <title>The decoding of complex shrimp genome reveals the adaptation for benthos swimmer, frequently molting mechanism and breeding impact on genome.</title>
        <authorList>
            <person name="Sun Y."/>
            <person name="Gao Y."/>
            <person name="Yu Y."/>
        </authorList>
    </citation>
    <scope>NUCLEOTIDE SEQUENCE [LARGE SCALE GENOMIC DNA]</scope>
    <source>
        <tissue evidence="10">Muscle</tissue>
    </source>
</reference>
<organism evidence="10 11">
    <name type="scientific">Penaeus vannamei</name>
    <name type="common">Whiteleg shrimp</name>
    <name type="synonym">Litopenaeus vannamei</name>
    <dbReference type="NCBI Taxonomy" id="6689"/>
    <lineage>
        <taxon>Eukaryota</taxon>
        <taxon>Metazoa</taxon>
        <taxon>Ecdysozoa</taxon>
        <taxon>Arthropoda</taxon>
        <taxon>Crustacea</taxon>
        <taxon>Multicrustacea</taxon>
        <taxon>Malacostraca</taxon>
        <taxon>Eumalacostraca</taxon>
        <taxon>Eucarida</taxon>
        <taxon>Decapoda</taxon>
        <taxon>Dendrobranchiata</taxon>
        <taxon>Penaeoidea</taxon>
        <taxon>Penaeidae</taxon>
        <taxon>Penaeus</taxon>
    </lineage>
</organism>
<comment type="caution">
    <text evidence="10">The sequence shown here is derived from an EMBL/GenBank/DDBJ whole genome shotgun (WGS) entry which is preliminary data.</text>
</comment>
<feature type="transmembrane region" description="Helical" evidence="8">
    <location>
        <begin position="153"/>
        <end position="173"/>
    </location>
</feature>
<dbReference type="GO" id="GO:0005886">
    <property type="term" value="C:plasma membrane"/>
    <property type="evidence" value="ECO:0007669"/>
    <property type="project" value="UniProtKB-SubCell"/>
</dbReference>
<feature type="transmembrane region" description="Helical" evidence="8">
    <location>
        <begin position="423"/>
        <end position="442"/>
    </location>
</feature>
<feature type="transmembrane region" description="Helical" evidence="8">
    <location>
        <begin position="67"/>
        <end position="87"/>
    </location>
</feature>
<dbReference type="InterPro" id="IPR020846">
    <property type="entry name" value="MFS_dom"/>
</dbReference>
<keyword evidence="7 8" id="KW-0472">Membrane</keyword>
<dbReference type="InterPro" id="IPR005829">
    <property type="entry name" value="Sugar_transporter_CS"/>
</dbReference>
<evidence type="ECO:0000313" key="10">
    <source>
        <dbReference type="EMBL" id="ROT63585.1"/>
    </source>
</evidence>
<dbReference type="InterPro" id="IPR003663">
    <property type="entry name" value="Sugar/inositol_transpt"/>
</dbReference>
<dbReference type="PROSITE" id="PS50850">
    <property type="entry name" value="MFS"/>
    <property type="match status" value="1"/>
</dbReference>
<dbReference type="Gene3D" id="1.20.1250.20">
    <property type="entry name" value="MFS general substrate transporter like domains"/>
    <property type="match status" value="1"/>
</dbReference>
<name>A0A423SHD5_PENVA</name>
<protein>
    <recommendedName>
        <fullName evidence="9">Major facilitator superfamily (MFS) profile domain-containing protein</fullName>
    </recommendedName>
</protein>
<comment type="subcellular location">
    <subcellularLocation>
        <location evidence="1">Cell membrane</location>
        <topology evidence="1">Multi-pass membrane protein</topology>
    </subcellularLocation>
</comment>
<keyword evidence="5 8" id="KW-0812">Transmembrane</keyword>
<feature type="transmembrane region" description="Helical" evidence="8">
    <location>
        <begin position="20"/>
        <end position="38"/>
    </location>
</feature>
<evidence type="ECO:0000259" key="9">
    <source>
        <dbReference type="PROSITE" id="PS50850"/>
    </source>
</evidence>
<reference evidence="10 11" key="1">
    <citation type="submission" date="2018-04" db="EMBL/GenBank/DDBJ databases">
        <authorList>
            <person name="Zhang X."/>
            <person name="Yuan J."/>
            <person name="Li F."/>
            <person name="Xiang J."/>
        </authorList>
    </citation>
    <scope>NUCLEOTIDE SEQUENCE [LARGE SCALE GENOMIC DNA]</scope>
    <source>
        <tissue evidence="10">Muscle</tissue>
    </source>
</reference>
<dbReference type="SUPFAM" id="SSF103473">
    <property type="entry name" value="MFS general substrate transporter"/>
    <property type="match status" value="1"/>
</dbReference>
<dbReference type="PANTHER" id="PTHR48021">
    <property type="match status" value="1"/>
</dbReference>
<dbReference type="InterPro" id="IPR050549">
    <property type="entry name" value="MFS_Trehalose_Transporter"/>
</dbReference>
<dbReference type="OrthoDB" id="6346465at2759"/>
<feature type="transmembrane region" description="Helical" evidence="8">
    <location>
        <begin position="454"/>
        <end position="473"/>
    </location>
</feature>
<proteinExistence type="predicted"/>
<evidence type="ECO:0000256" key="2">
    <source>
        <dbReference type="ARBA" id="ARBA00022448"/>
    </source>
</evidence>
<dbReference type="PROSITE" id="PS00216">
    <property type="entry name" value="SUGAR_TRANSPORT_1"/>
    <property type="match status" value="1"/>
</dbReference>
<evidence type="ECO:0000256" key="4">
    <source>
        <dbReference type="ARBA" id="ARBA00022597"/>
    </source>
</evidence>
<sequence length="482" mass="51960">MEFPKETPYLRRVRIFKQTLMFLASSWGYLSGGMSLTWPNVLASDILVDNSTLFGTQLSLSDSQLDMVGSMMFVGSLPGYVAAGWLVRAIGRRRSMMLAAVPGLAGSLSIALALNTEMILVGRFLEGTSYGMMGVAVRPYIVEVADTDIRGSAVVVANILLQIGSISAVSLGIPFKWYQVSFFSCAVHAMYGLLLVPLLPESPTFLAVTNKDEKAKGVLHRLRGTSVDVEGVLSDLKKQNESVGNAASWRVLVRPAVLRQELILFGLFLVSNFSGVEVIKANTSRILQSAGVSLDMEVSTIMVAGVLFCGNFSMMLLLDRAGRRRCLMLSLSLLVVGYCILGAFVFLSTRPTDSLAAPELTVAVEANASVAYYTGAVSTQRTTWDWVPLASLMLAAYGQALGSGPIPWILSSEYFPTSIRSQAMGLCTLIGSLQSFAALQLFSPMQTVLTPAGLYWFYACVGAVGLPYAFLFVRETKGKSVG</sequence>
<dbReference type="InterPro" id="IPR005828">
    <property type="entry name" value="MFS_sugar_transport-like"/>
</dbReference>
<feature type="transmembrane region" description="Helical" evidence="8">
    <location>
        <begin position="96"/>
        <end position="114"/>
    </location>
</feature>
<dbReference type="AlphaFoldDB" id="A0A423SHD5"/>
<dbReference type="Pfam" id="PF00083">
    <property type="entry name" value="Sugar_tr"/>
    <property type="match status" value="1"/>
</dbReference>
<dbReference type="PANTHER" id="PTHR48021:SF1">
    <property type="entry name" value="GH07001P-RELATED"/>
    <property type="match status" value="1"/>
</dbReference>
<keyword evidence="6 8" id="KW-1133">Transmembrane helix</keyword>
<keyword evidence="2" id="KW-0813">Transport</keyword>
<evidence type="ECO:0000256" key="7">
    <source>
        <dbReference type="ARBA" id="ARBA00023136"/>
    </source>
</evidence>
<feature type="transmembrane region" description="Helical" evidence="8">
    <location>
        <begin position="299"/>
        <end position="318"/>
    </location>
</feature>
<evidence type="ECO:0000256" key="1">
    <source>
        <dbReference type="ARBA" id="ARBA00004651"/>
    </source>
</evidence>
<dbReference type="STRING" id="6689.A0A423SHD5"/>
<feature type="transmembrane region" description="Helical" evidence="8">
    <location>
        <begin position="327"/>
        <end position="347"/>
    </location>
</feature>
<evidence type="ECO:0000256" key="8">
    <source>
        <dbReference type="SAM" id="Phobius"/>
    </source>
</evidence>
<evidence type="ECO:0000256" key="3">
    <source>
        <dbReference type="ARBA" id="ARBA00022475"/>
    </source>
</evidence>
<feature type="transmembrane region" description="Helical" evidence="8">
    <location>
        <begin position="179"/>
        <end position="199"/>
    </location>
</feature>
<dbReference type="FunFam" id="1.20.1250.20:FF:000218">
    <property type="entry name" value="facilitated trehalose transporter Tret1"/>
    <property type="match status" value="1"/>
</dbReference>
<evidence type="ECO:0000256" key="5">
    <source>
        <dbReference type="ARBA" id="ARBA00022692"/>
    </source>
</evidence>
<dbReference type="GO" id="GO:0022857">
    <property type="term" value="F:transmembrane transporter activity"/>
    <property type="evidence" value="ECO:0007669"/>
    <property type="project" value="InterPro"/>
</dbReference>
<keyword evidence="3" id="KW-1003">Cell membrane</keyword>
<keyword evidence="11" id="KW-1185">Reference proteome</keyword>
<accession>A0A423SHD5</accession>
<gene>
    <name evidence="10" type="ORF">C7M84_018520</name>
</gene>
<dbReference type="PRINTS" id="PR00171">
    <property type="entry name" value="SUGRTRNSPORT"/>
</dbReference>
<evidence type="ECO:0000313" key="11">
    <source>
        <dbReference type="Proteomes" id="UP000283509"/>
    </source>
</evidence>
<dbReference type="Proteomes" id="UP000283509">
    <property type="component" value="Unassembled WGS sequence"/>
</dbReference>
<feature type="transmembrane region" description="Helical" evidence="8">
    <location>
        <begin position="386"/>
        <end position="411"/>
    </location>
</feature>
<feature type="domain" description="Major facilitator superfamily (MFS) profile" evidence="9">
    <location>
        <begin position="21"/>
        <end position="477"/>
    </location>
</feature>
<evidence type="ECO:0000256" key="6">
    <source>
        <dbReference type="ARBA" id="ARBA00022989"/>
    </source>
</evidence>